<dbReference type="Proteomes" id="UP000237797">
    <property type="component" value="Unassembled WGS sequence"/>
</dbReference>
<dbReference type="EMBL" id="PVNE01000008">
    <property type="protein sequence ID" value="PRX41181.1"/>
    <property type="molecule type" value="Genomic_DNA"/>
</dbReference>
<dbReference type="InterPro" id="IPR015421">
    <property type="entry name" value="PyrdxlP-dep_Trfase_major"/>
</dbReference>
<feature type="region of interest" description="Disordered" evidence="9">
    <location>
        <begin position="1"/>
        <end position="21"/>
    </location>
</feature>
<comment type="cofactor">
    <cofactor evidence="1 8">
        <name>pyridoxal 5'-phosphate</name>
        <dbReference type="ChEBI" id="CHEBI:597326"/>
    </cofactor>
</comment>
<keyword evidence="11" id="KW-1185">Reference proteome</keyword>
<dbReference type="PANTHER" id="PTHR43797:SF2">
    <property type="entry name" value="HOMOCYSTEINE_CYSTEINE SYNTHASE"/>
    <property type="match status" value="1"/>
</dbReference>
<keyword evidence="4 7" id="KW-0663">Pyridoxal phosphate</keyword>
<dbReference type="GO" id="GO:0003961">
    <property type="term" value="F:O-acetylhomoserine aminocarboxypropyltransferase activity"/>
    <property type="evidence" value="ECO:0007669"/>
    <property type="project" value="TreeGrafter"/>
</dbReference>
<dbReference type="GO" id="GO:0016829">
    <property type="term" value="F:lyase activity"/>
    <property type="evidence" value="ECO:0007669"/>
    <property type="project" value="UniProtKB-KW"/>
</dbReference>
<dbReference type="FunFam" id="3.40.640.10:FF:000035">
    <property type="entry name" value="O-succinylhomoserine sulfhydrylase"/>
    <property type="match status" value="1"/>
</dbReference>
<reference evidence="10 11" key="1">
    <citation type="submission" date="2018-03" db="EMBL/GenBank/DDBJ databases">
        <title>Genomic Encyclopedia of Archaeal and Bacterial Type Strains, Phase II (KMG-II): from individual species to whole genera.</title>
        <authorList>
            <person name="Goeker M."/>
        </authorList>
    </citation>
    <scope>NUCLEOTIDE SEQUENCE [LARGE SCALE GENOMIC DNA]</scope>
    <source>
        <strain evidence="10 11">DSM 44946</strain>
    </source>
</reference>
<dbReference type="PROSITE" id="PS00868">
    <property type="entry name" value="CYS_MET_METAB_PP"/>
    <property type="match status" value="1"/>
</dbReference>
<keyword evidence="3" id="KW-0808">Transferase</keyword>
<dbReference type="GO" id="GO:0004124">
    <property type="term" value="F:cysteine synthase activity"/>
    <property type="evidence" value="ECO:0007669"/>
    <property type="project" value="TreeGrafter"/>
</dbReference>
<dbReference type="GO" id="GO:0071269">
    <property type="term" value="P:L-homocysteine biosynthetic process"/>
    <property type="evidence" value="ECO:0007669"/>
    <property type="project" value="TreeGrafter"/>
</dbReference>
<dbReference type="FunFam" id="3.90.1150.10:FF:000033">
    <property type="entry name" value="Cystathionine gamma-synthase"/>
    <property type="match status" value="1"/>
</dbReference>
<dbReference type="GO" id="GO:0019346">
    <property type="term" value="P:transsulfuration"/>
    <property type="evidence" value="ECO:0007669"/>
    <property type="project" value="InterPro"/>
</dbReference>
<comment type="similarity">
    <text evidence="5">Belongs to the trans-sulfuration enzymes family. MetZ subfamily.</text>
</comment>
<dbReference type="CDD" id="cd00614">
    <property type="entry name" value="CGS_like"/>
    <property type="match status" value="1"/>
</dbReference>
<dbReference type="InterPro" id="IPR000277">
    <property type="entry name" value="Cys/Met-Metab_PyrdxlP-dep_enz"/>
</dbReference>
<dbReference type="PANTHER" id="PTHR43797">
    <property type="entry name" value="HOMOCYSTEINE/CYSTEINE SYNTHASE"/>
    <property type="match status" value="1"/>
</dbReference>
<accession>A0A2T0LGC5</accession>
<evidence type="ECO:0000256" key="6">
    <source>
        <dbReference type="ARBA" id="ARBA00071157"/>
    </source>
</evidence>
<dbReference type="InterPro" id="IPR015422">
    <property type="entry name" value="PyrdxlP-dep_Trfase_small"/>
</dbReference>
<evidence type="ECO:0000256" key="2">
    <source>
        <dbReference type="ARBA" id="ARBA00011881"/>
    </source>
</evidence>
<keyword evidence="10" id="KW-0456">Lyase</keyword>
<dbReference type="SUPFAM" id="SSF53383">
    <property type="entry name" value="PLP-dependent transferases"/>
    <property type="match status" value="1"/>
</dbReference>
<feature type="modified residue" description="N6-(pyridoxal phosphate)lysine" evidence="7">
    <location>
        <position position="210"/>
    </location>
</feature>
<comment type="caution">
    <text evidence="10">The sequence shown here is derived from an EMBL/GenBank/DDBJ whole genome shotgun (WGS) entry which is preliminary data.</text>
</comment>
<comment type="subunit">
    <text evidence="2">Homotetramer.</text>
</comment>
<protein>
    <recommendedName>
        <fullName evidence="6">O-succinylhomoserine sulfhydrylase</fullName>
    </recommendedName>
</protein>
<evidence type="ECO:0000256" key="3">
    <source>
        <dbReference type="ARBA" id="ARBA00022679"/>
    </source>
</evidence>
<dbReference type="InterPro" id="IPR054542">
    <property type="entry name" value="Cys_met_metab_PP"/>
</dbReference>
<dbReference type="Gene3D" id="3.90.1150.10">
    <property type="entry name" value="Aspartate Aminotransferase, domain 1"/>
    <property type="match status" value="1"/>
</dbReference>
<dbReference type="NCBIfam" id="NF005872">
    <property type="entry name" value="PRK07812.1"/>
    <property type="match status" value="1"/>
</dbReference>
<evidence type="ECO:0000256" key="7">
    <source>
        <dbReference type="PIRSR" id="PIRSR001434-2"/>
    </source>
</evidence>
<dbReference type="GO" id="GO:0030170">
    <property type="term" value="F:pyridoxal phosphate binding"/>
    <property type="evidence" value="ECO:0007669"/>
    <property type="project" value="InterPro"/>
</dbReference>
<dbReference type="NCBIfam" id="TIGR01326">
    <property type="entry name" value="OAH_OAS_sulfhy"/>
    <property type="match status" value="1"/>
</dbReference>
<dbReference type="InterPro" id="IPR015424">
    <property type="entry name" value="PyrdxlP-dep_Trfase"/>
</dbReference>
<dbReference type="Gene3D" id="3.40.640.10">
    <property type="entry name" value="Type I PLP-dependent aspartate aminotransferase-like (Major domain)"/>
    <property type="match status" value="1"/>
</dbReference>
<evidence type="ECO:0000256" key="1">
    <source>
        <dbReference type="ARBA" id="ARBA00001933"/>
    </source>
</evidence>
<dbReference type="Pfam" id="PF01053">
    <property type="entry name" value="Cys_Met_Meta_PP"/>
    <property type="match status" value="1"/>
</dbReference>
<dbReference type="AlphaFoldDB" id="A0A2T0LGC5"/>
<evidence type="ECO:0000256" key="5">
    <source>
        <dbReference type="ARBA" id="ARBA00060995"/>
    </source>
</evidence>
<dbReference type="OrthoDB" id="9780685at2"/>
<dbReference type="PIRSF" id="PIRSF001434">
    <property type="entry name" value="CGS"/>
    <property type="match status" value="1"/>
</dbReference>
<proteinExistence type="inferred from homology"/>
<dbReference type="GO" id="GO:0005737">
    <property type="term" value="C:cytoplasm"/>
    <property type="evidence" value="ECO:0007669"/>
    <property type="project" value="TreeGrafter"/>
</dbReference>
<dbReference type="RefSeq" id="WP_106344810.1">
    <property type="nucleotide sequence ID" value="NZ_PVNE01000008.1"/>
</dbReference>
<evidence type="ECO:0000313" key="10">
    <source>
        <dbReference type="EMBL" id="PRX41181.1"/>
    </source>
</evidence>
<dbReference type="InterPro" id="IPR006235">
    <property type="entry name" value="OAc-hSer/O-AcSer_sulfhydrylase"/>
</dbReference>
<evidence type="ECO:0000256" key="9">
    <source>
        <dbReference type="SAM" id="MobiDB-lite"/>
    </source>
</evidence>
<evidence type="ECO:0000256" key="8">
    <source>
        <dbReference type="RuleBase" id="RU362118"/>
    </source>
</evidence>
<gene>
    <name evidence="10" type="ORF">CLV97_108112</name>
</gene>
<evidence type="ECO:0000313" key="11">
    <source>
        <dbReference type="Proteomes" id="UP000237797"/>
    </source>
</evidence>
<dbReference type="GO" id="GO:0006535">
    <property type="term" value="P:cysteine biosynthetic process from serine"/>
    <property type="evidence" value="ECO:0007669"/>
    <property type="project" value="TreeGrafter"/>
</dbReference>
<evidence type="ECO:0000256" key="4">
    <source>
        <dbReference type="ARBA" id="ARBA00022898"/>
    </source>
</evidence>
<sequence length="433" mass="47085">MAEEKQYRPETLAVHGGQEPDPTTLSRAVPIYQTTSYVFRDTEHAANLFALKEFGNIYTRIMNPTQDVFEKRIAALEGGVGALATASGQAAITYSILNIAKAGDEIVSSSSLYGGTYNLFHYTLPKLGITVKFVDPSDPENFRKAITDRTRAVFGEIIGNPKLDVLDLETVAAIAHEAGIPLIVDNTFATPHLCRPFDFGADIVIHSATKFIGGHGTSIGGVIVDSGKFDWTNGKFPELTEPDPSYHGVSYTEAVGPLAYIIKARVQLLRDIGAALSPFNAFLFLQGLETLHLRMERHSENALKIARYLREHDAVEWVSYPGLEDHPSHELAKKYLPKGQGAILTFGIRGGLEAGKKLIENLKLFSHLANVGDSKSLVIHPASTTHQQLTPEEQVSTGVTPDLVRLSVGTEAVEDLIDDLDQALKKSQSAVGV</sequence>
<organism evidence="10 11">
    <name type="scientific">Planifilum fimeticola</name>
    <dbReference type="NCBI Taxonomy" id="201975"/>
    <lineage>
        <taxon>Bacteria</taxon>
        <taxon>Bacillati</taxon>
        <taxon>Bacillota</taxon>
        <taxon>Bacilli</taxon>
        <taxon>Bacillales</taxon>
        <taxon>Thermoactinomycetaceae</taxon>
        <taxon>Planifilum</taxon>
    </lineage>
</organism>
<name>A0A2T0LGC5_9BACL</name>
<dbReference type="NCBIfam" id="NF006096">
    <property type="entry name" value="PRK08248.1"/>
    <property type="match status" value="1"/>
</dbReference>